<proteinExistence type="predicted"/>
<gene>
    <name evidence="1" type="ORF">COK38_18550</name>
</gene>
<accession>A0AA44TDK7</accession>
<dbReference type="AlphaFoldDB" id="A0AA44TDK7"/>
<name>A0AA44TDK7_BACCE</name>
<organism evidence="1 2">
    <name type="scientific">Bacillus cereus</name>
    <dbReference type="NCBI Taxonomy" id="1396"/>
    <lineage>
        <taxon>Bacteria</taxon>
        <taxon>Bacillati</taxon>
        <taxon>Bacillota</taxon>
        <taxon>Bacilli</taxon>
        <taxon>Bacillales</taxon>
        <taxon>Bacillaceae</taxon>
        <taxon>Bacillus</taxon>
        <taxon>Bacillus cereus group</taxon>
    </lineage>
</organism>
<dbReference type="EMBL" id="NVBO01000196">
    <property type="protein sequence ID" value="PFR98700.1"/>
    <property type="molecule type" value="Genomic_DNA"/>
</dbReference>
<dbReference type="RefSeq" id="WP_098523719.1">
    <property type="nucleotide sequence ID" value="NZ_NUYJ01000136.1"/>
</dbReference>
<protein>
    <submittedName>
        <fullName evidence="1">Uncharacterized protein</fullName>
    </submittedName>
</protein>
<comment type="caution">
    <text evidence="1">The sequence shown here is derived from an EMBL/GenBank/DDBJ whole genome shotgun (WGS) entry which is preliminary data.</text>
</comment>
<reference evidence="1 2" key="1">
    <citation type="submission" date="2017-09" db="EMBL/GenBank/DDBJ databases">
        <title>Large-scale bioinformatics analysis of Bacillus genomes uncovers conserved roles of natural products in bacterial physiology.</title>
        <authorList>
            <consortium name="Agbiome Team Llc"/>
            <person name="Bleich R.M."/>
            <person name="Grubbs K.J."/>
            <person name="Santa Maria K.C."/>
            <person name="Allen S.E."/>
            <person name="Farag S."/>
            <person name="Shank E.A."/>
            <person name="Bowers A."/>
        </authorList>
    </citation>
    <scope>NUCLEOTIDE SEQUENCE [LARGE SCALE GENOMIC DNA]</scope>
    <source>
        <strain evidence="1 2">AFS067272</strain>
    </source>
</reference>
<evidence type="ECO:0000313" key="2">
    <source>
        <dbReference type="Proteomes" id="UP000226357"/>
    </source>
</evidence>
<dbReference type="Proteomes" id="UP000226357">
    <property type="component" value="Unassembled WGS sequence"/>
</dbReference>
<evidence type="ECO:0000313" key="1">
    <source>
        <dbReference type="EMBL" id="PFR98700.1"/>
    </source>
</evidence>
<sequence>MSLTMQIIKKMSNSVIEVPRAESGIVFQLPDGRSEEFKLHSTGPVEFIFQEPVKRVNGDTTIDLEILKFEVEAESKVLWPGEKVRMSGGSKITHEALPIKGQVFIPSGKDLKDGVESIQNVYIQVETPIGTLHNTEAIPMIGVITGIPPEGSVFTSTTQTSLYDGQLQKKMEIYGCKSATETQF</sequence>